<protein>
    <submittedName>
        <fullName evidence="9">Permease domain-containing protein</fullName>
    </submittedName>
</protein>
<name>A0A381J3Y5_9CLOT</name>
<evidence type="ECO:0000256" key="4">
    <source>
        <dbReference type="ARBA" id="ARBA00022989"/>
    </source>
</evidence>
<keyword evidence="4 7" id="KW-1133">Transmembrane helix</keyword>
<comment type="subcellular location">
    <subcellularLocation>
        <location evidence="1">Cell membrane</location>
        <topology evidence="1">Multi-pass membrane protein</topology>
    </subcellularLocation>
</comment>
<dbReference type="PANTHER" id="PTHR30572:SF4">
    <property type="entry name" value="ABC TRANSPORTER PERMEASE YTRF"/>
    <property type="match status" value="1"/>
</dbReference>
<evidence type="ECO:0000259" key="8">
    <source>
        <dbReference type="Pfam" id="PF02687"/>
    </source>
</evidence>
<keyword evidence="2" id="KW-1003">Cell membrane</keyword>
<feature type="transmembrane region" description="Helical" evidence="7">
    <location>
        <begin position="385"/>
        <end position="410"/>
    </location>
</feature>
<feature type="transmembrane region" description="Helical" evidence="7">
    <location>
        <begin position="293"/>
        <end position="320"/>
    </location>
</feature>
<feature type="transmembrane region" description="Helical" evidence="7">
    <location>
        <begin position="341"/>
        <end position="365"/>
    </location>
</feature>
<accession>A0A381J3Y5</accession>
<evidence type="ECO:0000313" key="9">
    <source>
        <dbReference type="EMBL" id="SUY45280.1"/>
    </source>
</evidence>
<feature type="domain" description="ABC3 transporter permease C-terminal" evidence="8">
    <location>
        <begin position="297"/>
        <end position="417"/>
    </location>
</feature>
<evidence type="ECO:0000313" key="10">
    <source>
        <dbReference type="Proteomes" id="UP000254664"/>
    </source>
</evidence>
<evidence type="ECO:0000256" key="3">
    <source>
        <dbReference type="ARBA" id="ARBA00022692"/>
    </source>
</evidence>
<dbReference type="RefSeq" id="WP_115640083.1">
    <property type="nucleotide sequence ID" value="NZ_UFWZ01000001.1"/>
</dbReference>
<keyword evidence="3 7" id="KW-0812">Transmembrane</keyword>
<sequence>MQTIKTIFKEISTKKFESLLIVIQLVITIIVLVQSYCNIKVLDYPKTQLKEINLDTKNIYQVDFVNAAFSKEFGEGFSNFNESLNKNIGIESIGSFDKTNTQFEELEKNNDFLNLRRSLTKGTFKEMYPEAIELYKVEYAIYDLMNINITEGRKLSELDFIVDNKDRPIPMLVSEEYKDVMYLNDILTSKLDDREYIVAGFFKKDLKWLDDSGHISKLLVPLNDKIITPYLDDSDPITASMIKCQARFYIHKGNSYTEVQNIIQEAKKFNLSVNVSSLDDQLEELKEQNKVTIFYGIFISAFVIILSCFGLSAIMFYSVNSRKREFGIRIMAGASIKHIKTLVVGEVVTLMGIALTISSIILFKMKHDQVIKNINSGFIPIMGEFSVGILFMVGLLLLVLSVLICLLPLIKVQNLQPKDLIGGMD</sequence>
<evidence type="ECO:0000256" key="5">
    <source>
        <dbReference type="ARBA" id="ARBA00023136"/>
    </source>
</evidence>
<dbReference type="EMBL" id="UFWZ01000001">
    <property type="protein sequence ID" value="SUY45280.1"/>
    <property type="molecule type" value="Genomic_DNA"/>
</dbReference>
<proteinExistence type="inferred from homology"/>
<dbReference type="GO" id="GO:0022857">
    <property type="term" value="F:transmembrane transporter activity"/>
    <property type="evidence" value="ECO:0007669"/>
    <property type="project" value="TreeGrafter"/>
</dbReference>
<dbReference type="InterPro" id="IPR003838">
    <property type="entry name" value="ABC3_permease_C"/>
</dbReference>
<dbReference type="InterPro" id="IPR050250">
    <property type="entry name" value="Macrolide_Exporter_MacB"/>
</dbReference>
<keyword evidence="5 7" id="KW-0472">Membrane</keyword>
<comment type="similarity">
    <text evidence="6">Belongs to the ABC-4 integral membrane protein family.</text>
</comment>
<gene>
    <name evidence="9" type="ORF">NCTC9836_00217</name>
</gene>
<reference evidence="9 10" key="1">
    <citation type="submission" date="2018-06" db="EMBL/GenBank/DDBJ databases">
        <authorList>
            <consortium name="Pathogen Informatics"/>
            <person name="Doyle S."/>
        </authorList>
    </citation>
    <scope>NUCLEOTIDE SEQUENCE [LARGE SCALE GENOMIC DNA]</scope>
    <source>
        <strain evidence="9 10">NCTC9836</strain>
    </source>
</reference>
<evidence type="ECO:0000256" key="7">
    <source>
        <dbReference type="SAM" id="Phobius"/>
    </source>
</evidence>
<dbReference type="PANTHER" id="PTHR30572">
    <property type="entry name" value="MEMBRANE COMPONENT OF TRANSPORTER-RELATED"/>
    <property type="match status" value="1"/>
</dbReference>
<feature type="transmembrane region" description="Helical" evidence="7">
    <location>
        <begin position="16"/>
        <end position="36"/>
    </location>
</feature>
<evidence type="ECO:0000256" key="1">
    <source>
        <dbReference type="ARBA" id="ARBA00004651"/>
    </source>
</evidence>
<dbReference type="AlphaFoldDB" id="A0A381J3Y5"/>
<organism evidence="9 10">
    <name type="scientific">Clostridium putrefaciens</name>
    <dbReference type="NCBI Taxonomy" id="99675"/>
    <lineage>
        <taxon>Bacteria</taxon>
        <taxon>Bacillati</taxon>
        <taxon>Bacillota</taxon>
        <taxon>Clostridia</taxon>
        <taxon>Eubacteriales</taxon>
        <taxon>Clostridiaceae</taxon>
        <taxon>Clostridium</taxon>
    </lineage>
</organism>
<dbReference type="GO" id="GO:0005886">
    <property type="term" value="C:plasma membrane"/>
    <property type="evidence" value="ECO:0007669"/>
    <property type="project" value="UniProtKB-SubCell"/>
</dbReference>
<dbReference type="Proteomes" id="UP000254664">
    <property type="component" value="Unassembled WGS sequence"/>
</dbReference>
<dbReference type="Pfam" id="PF02687">
    <property type="entry name" value="FtsX"/>
    <property type="match status" value="1"/>
</dbReference>
<evidence type="ECO:0000256" key="6">
    <source>
        <dbReference type="ARBA" id="ARBA00038076"/>
    </source>
</evidence>
<evidence type="ECO:0000256" key="2">
    <source>
        <dbReference type="ARBA" id="ARBA00022475"/>
    </source>
</evidence>
<dbReference type="OrthoDB" id="1897773at2"/>
<keyword evidence="10" id="KW-1185">Reference proteome</keyword>